<accession>A0AAE0VVR1</accession>
<dbReference type="Proteomes" id="UP001195483">
    <property type="component" value="Unassembled WGS sequence"/>
</dbReference>
<dbReference type="AlphaFoldDB" id="A0AAE0VVR1"/>
<proteinExistence type="predicted"/>
<reference evidence="3" key="2">
    <citation type="journal article" date="2021" name="Genome Biol. Evol.">
        <title>Developing a high-quality reference genome for a parasitic bivalve with doubly uniparental inheritance (Bivalvia: Unionida).</title>
        <authorList>
            <person name="Smith C.H."/>
        </authorList>
    </citation>
    <scope>NUCLEOTIDE SEQUENCE</scope>
    <source>
        <strain evidence="3">CHS0354</strain>
        <tissue evidence="3">Mantle</tissue>
    </source>
</reference>
<dbReference type="GO" id="GO:0007165">
    <property type="term" value="P:signal transduction"/>
    <property type="evidence" value="ECO:0007669"/>
    <property type="project" value="InterPro"/>
</dbReference>
<keyword evidence="1" id="KW-0812">Transmembrane</keyword>
<evidence type="ECO:0000313" key="4">
    <source>
        <dbReference type="Proteomes" id="UP001195483"/>
    </source>
</evidence>
<dbReference type="SUPFAM" id="SSF52200">
    <property type="entry name" value="Toll/Interleukin receptor TIR domain"/>
    <property type="match status" value="1"/>
</dbReference>
<organism evidence="3 4">
    <name type="scientific">Potamilus streckersoni</name>
    <dbReference type="NCBI Taxonomy" id="2493646"/>
    <lineage>
        <taxon>Eukaryota</taxon>
        <taxon>Metazoa</taxon>
        <taxon>Spiralia</taxon>
        <taxon>Lophotrochozoa</taxon>
        <taxon>Mollusca</taxon>
        <taxon>Bivalvia</taxon>
        <taxon>Autobranchia</taxon>
        <taxon>Heteroconchia</taxon>
        <taxon>Palaeoheterodonta</taxon>
        <taxon>Unionida</taxon>
        <taxon>Unionoidea</taxon>
        <taxon>Unionidae</taxon>
        <taxon>Ambleminae</taxon>
        <taxon>Lampsilini</taxon>
        <taxon>Potamilus</taxon>
    </lineage>
</organism>
<name>A0AAE0VVR1_9BIVA</name>
<keyword evidence="4" id="KW-1185">Reference proteome</keyword>
<reference evidence="3" key="3">
    <citation type="submission" date="2023-05" db="EMBL/GenBank/DDBJ databases">
        <authorList>
            <person name="Smith C.H."/>
        </authorList>
    </citation>
    <scope>NUCLEOTIDE SEQUENCE</scope>
    <source>
        <strain evidence="3">CHS0354</strain>
        <tissue evidence="3">Mantle</tissue>
    </source>
</reference>
<reference evidence="3" key="1">
    <citation type="journal article" date="2021" name="Genome Biol. Evol.">
        <title>A High-Quality Reference Genome for a Parasitic Bivalve with Doubly Uniparental Inheritance (Bivalvia: Unionida).</title>
        <authorList>
            <person name="Smith C.H."/>
        </authorList>
    </citation>
    <scope>NUCLEOTIDE SEQUENCE</scope>
    <source>
        <strain evidence="3">CHS0354</strain>
    </source>
</reference>
<comment type="caution">
    <text evidence="3">The sequence shown here is derived from an EMBL/GenBank/DDBJ whole genome shotgun (WGS) entry which is preliminary data.</text>
</comment>
<sequence length="735" mass="85287">MDATAAMAVIYVLVIVTFNNLQELTIFTCWLTFLIFKRSFNVCHITTSFIGLSGVILSLRYSRQRQLDDIDALSTTMILHLLIISKRTILISVEQIYQKTKKIYEHNSVCMKLLLINVLVVAMIISYMWFVCYVIDILKSWINYGPLNTEINFVTSHGKFHGFLQNVEILDGECAVSQKSFFVDEHQSSLYSHEHVLHKNMKSVPLTKQHKEACLGEKVEISCSLRVILPIEYRLHSLSLFFTQDYSEVINSPRKRIYVPDEKIKNDSFYKFSLTLFDIRSEDFGIYRAGLRTIIHHGYPFSVSSESIYDNVSVREDYVCVFNLSRVIDHYEYLDIPPGALLSFEHFYLQSMGDYLRVEHYINGIPLNMMPNISSKCCLPSVSFVMEIWYQMPLNLPSIYMIYDKFMKRSEVRALVCACSSVYGIHSFKFYNEIYDWKKKVWITSEFWHPHITVVYPTSSNLPWKSISESENRLINRSKSERDFSIFEGAAFEILQSKIDDDFIVMKYIEICLIVIIVCVLVSVTIASWTYLLKLQSTLQAYAYVKLGLILRVRLPDTGGNLANDLQIRNHLQTYNYDVFVLNVDDNRDFVIHQLHPAFEALQLSVFLSEEDLPSGPKLENLKLALANSRKVIVVVSDSFIDDKFYNNFFLPNVVLRRLNKGLIALGNLMLLVSEPCRVPESFIQDDRIVTLDFTRNSRDIFQRKLHEWLESPVIRRGFGEQPLLHTDLLQLSQA</sequence>
<dbReference type="Pfam" id="PF01582">
    <property type="entry name" value="TIR"/>
    <property type="match status" value="1"/>
</dbReference>
<keyword evidence="1" id="KW-0472">Membrane</keyword>
<feature type="transmembrane region" description="Helical" evidence="1">
    <location>
        <begin position="113"/>
        <end position="130"/>
    </location>
</feature>
<keyword evidence="1" id="KW-1133">Transmembrane helix</keyword>
<dbReference type="Gene3D" id="3.40.50.10140">
    <property type="entry name" value="Toll/interleukin-1 receptor homology (TIR) domain"/>
    <property type="match status" value="1"/>
</dbReference>
<feature type="transmembrane region" description="Helical" evidence="1">
    <location>
        <begin position="42"/>
        <end position="61"/>
    </location>
</feature>
<protein>
    <recommendedName>
        <fullName evidence="2">TIR domain-containing protein</fullName>
    </recommendedName>
</protein>
<gene>
    <name evidence="3" type="ORF">CHS0354_017236</name>
</gene>
<feature type="transmembrane region" description="Helical" evidence="1">
    <location>
        <begin position="508"/>
        <end position="532"/>
    </location>
</feature>
<feature type="transmembrane region" description="Helical" evidence="1">
    <location>
        <begin position="73"/>
        <end position="93"/>
    </location>
</feature>
<dbReference type="PROSITE" id="PS50104">
    <property type="entry name" value="TIR"/>
    <property type="match status" value="1"/>
</dbReference>
<evidence type="ECO:0000256" key="1">
    <source>
        <dbReference type="SAM" id="Phobius"/>
    </source>
</evidence>
<evidence type="ECO:0000259" key="2">
    <source>
        <dbReference type="PROSITE" id="PS50104"/>
    </source>
</evidence>
<feature type="transmembrane region" description="Helical" evidence="1">
    <location>
        <begin position="6"/>
        <end position="35"/>
    </location>
</feature>
<feature type="domain" description="TIR" evidence="2">
    <location>
        <begin position="575"/>
        <end position="710"/>
    </location>
</feature>
<dbReference type="InterPro" id="IPR035897">
    <property type="entry name" value="Toll_tir_struct_dom_sf"/>
</dbReference>
<dbReference type="InterPro" id="IPR000157">
    <property type="entry name" value="TIR_dom"/>
</dbReference>
<evidence type="ECO:0000313" key="3">
    <source>
        <dbReference type="EMBL" id="KAK3592438.1"/>
    </source>
</evidence>
<dbReference type="EMBL" id="JAEAOA010001058">
    <property type="protein sequence ID" value="KAK3592438.1"/>
    <property type="molecule type" value="Genomic_DNA"/>
</dbReference>